<protein>
    <submittedName>
        <fullName evidence="8">L-ornithine 5-monooxygenase domain protein</fullName>
    </submittedName>
</protein>
<name>A0A0E3AX02_LEPBO</name>
<evidence type="ECO:0000313" key="8">
    <source>
        <dbReference type="EMBL" id="ALO25271.1"/>
    </source>
</evidence>
<dbReference type="PANTHER" id="PTHR42802">
    <property type="entry name" value="MONOOXYGENASE"/>
    <property type="match status" value="1"/>
</dbReference>
<dbReference type="PANTHER" id="PTHR42802:SF1">
    <property type="entry name" value="L-ORNITHINE N(5)-MONOOXYGENASE"/>
    <property type="match status" value="1"/>
</dbReference>
<evidence type="ECO:0000256" key="4">
    <source>
        <dbReference type="ARBA" id="ARBA00022630"/>
    </source>
</evidence>
<sequence length="178" mass="20424">MNSNVASKSYDLVGIGFGPSNLSIAIQAKELGFFDKSKIQFLEKKGKFSWHPDMLLPNSYMQIHFLKDLISLDNPQSKYTLINFLKTKDRLLDFINQGISYPTRIEFNQYMGWVASDFDDFVRYNTYVKDIRPIIIDGKIDAFSLTVAGTHNSPYEIVSKKLFLHLGSPKKYHANSQI</sequence>
<keyword evidence="4" id="KW-0285">Flavoprotein</keyword>
<keyword evidence="8" id="KW-0503">Monooxygenase</keyword>
<dbReference type="GO" id="GO:0006879">
    <property type="term" value="P:intracellular iron ion homeostasis"/>
    <property type="evidence" value="ECO:0007669"/>
    <property type="project" value="TreeGrafter"/>
</dbReference>
<evidence type="ECO:0000256" key="7">
    <source>
        <dbReference type="ARBA" id="ARBA00023002"/>
    </source>
</evidence>
<evidence type="ECO:0000256" key="3">
    <source>
        <dbReference type="ARBA" id="ARBA00007588"/>
    </source>
</evidence>
<dbReference type="GO" id="GO:0004497">
    <property type="term" value="F:monooxygenase activity"/>
    <property type="evidence" value="ECO:0007669"/>
    <property type="project" value="UniProtKB-KW"/>
</dbReference>
<keyword evidence="6" id="KW-0521">NADP</keyword>
<reference evidence="8 9" key="1">
    <citation type="journal article" date="2015" name="PLoS Negl. Trop. Dis.">
        <title>Distribution of Plasmids in Distinct Leptospira Pathogenic Species.</title>
        <authorList>
            <person name="Wang Y."/>
            <person name="Zhuang X."/>
            <person name="Zhong Y."/>
            <person name="Zhang C."/>
            <person name="Zhang Y."/>
            <person name="Zeng L."/>
            <person name="Zhu Y."/>
            <person name="He P."/>
            <person name="Dong K."/>
            <person name="Pal U."/>
            <person name="Guo X."/>
            <person name="Qin J."/>
        </authorList>
    </citation>
    <scope>NUCLEOTIDE SEQUENCE [LARGE SCALE GENOMIC DNA]</scope>
    <source>
        <strain evidence="8 9">56604</strain>
    </source>
</reference>
<organism evidence="8">
    <name type="scientific">Leptospira borgpetersenii serovar Ballum</name>
    <dbReference type="NCBI Taxonomy" id="280505"/>
    <lineage>
        <taxon>Bacteria</taxon>
        <taxon>Pseudomonadati</taxon>
        <taxon>Spirochaetota</taxon>
        <taxon>Spirochaetia</taxon>
        <taxon>Leptospirales</taxon>
        <taxon>Leptospiraceae</taxon>
        <taxon>Leptospira</taxon>
    </lineage>
</organism>
<dbReference type="PATRIC" id="fig|280505.15.peg.926"/>
<dbReference type="EMBL" id="CP012029">
    <property type="protein sequence ID" value="ALO25271.1"/>
    <property type="molecule type" value="Genomic_DNA"/>
</dbReference>
<dbReference type="InterPro" id="IPR025700">
    <property type="entry name" value="Lys/Orn_oxygenase"/>
</dbReference>
<evidence type="ECO:0000256" key="5">
    <source>
        <dbReference type="ARBA" id="ARBA00022827"/>
    </source>
</evidence>
<proteinExistence type="inferred from homology"/>
<evidence type="ECO:0000256" key="6">
    <source>
        <dbReference type="ARBA" id="ARBA00022857"/>
    </source>
</evidence>
<gene>
    <name evidence="8" type="ORF">LBBP_00951</name>
</gene>
<dbReference type="InterPro" id="IPR036188">
    <property type="entry name" value="FAD/NAD-bd_sf"/>
</dbReference>
<evidence type="ECO:0000313" key="9">
    <source>
        <dbReference type="Proteomes" id="UP000058857"/>
    </source>
</evidence>
<dbReference type="Pfam" id="PF13434">
    <property type="entry name" value="Lys_Orn_oxgnase"/>
    <property type="match status" value="1"/>
</dbReference>
<evidence type="ECO:0000256" key="1">
    <source>
        <dbReference type="ARBA" id="ARBA00001974"/>
    </source>
</evidence>
<comment type="pathway">
    <text evidence="2">Siderophore biosynthesis.</text>
</comment>
<accession>A0A0E3AX02</accession>
<dbReference type="Gene3D" id="3.50.50.60">
    <property type="entry name" value="FAD/NAD(P)-binding domain"/>
    <property type="match status" value="1"/>
</dbReference>
<dbReference type="Proteomes" id="UP000058857">
    <property type="component" value="Chromosome 1"/>
</dbReference>
<keyword evidence="5" id="KW-0274">FAD</keyword>
<evidence type="ECO:0000256" key="2">
    <source>
        <dbReference type="ARBA" id="ARBA00004924"/>
    </source>
</evidence>
<dbReference type="SUPFAM" id="SSF51905">
    <property type="entry name" value="FAD/NAD(P)-binding domain"/>
    <property type="match status" value="1"/>
</dbReference>
<dbReference type="AlphaFoldDB" id="A0A0E3AX02"/>
<comment type="cofactor">
    <cofactor evidence="1">
        <name>FAD</name>
        <dbReference type="ChEBI" id="CHEBI:57692"/>
    </cofactor>
</comment>
<keyword evidence="7" id="KW-0560">Oxidoreductase</keyword>
<comment type="similarity">
    <text evidence="3">Belongs to the lysine N(6)-hydroxylase/L-ornithine N(5)-oxygenase family.</text>
</comment>